<dbReference type="eggNOG" id="ENOG5034AB9">
    <property type="taxonomic scope" value="Bacteria"/>
</dbReference>
<dbReference type="EMBL" id="CP002786">
    <property type="protein sequence ID" value="AEF40633.1"/>
    <property type="molecule type" value="Genomic_DNA"/>
</dbReference>
<accession>F6EQE8</accession>
<proteinExistence type="predicted"/>
<organism evidence="1 2">
    <name type="scientific">Hoyosella subflava (strain DSM 45089 / JCM 17490 / NBRC 109087 / DQS3-9A1)</name>
    <name type="common">Amycolicicoccus subflavus</name>
    <dbReference type="NCBI Taxonomy" id="443218"/>
    <lineage>
        <taxon>Bacteria</taxon>
        <taxon>Bacillati</taxon>
        <taxon>Actinomycetota</taxon>
        <taxon>Actinomycetes</taxon>
        <taxon>Mycobacteriales</taxon>
        <taxon>Hoyosellaceae</taxon>
        <taxon>Hoyosella</taxon>
    </lineage>
</organism>
<evidence type="ECO:0000313" key="2">
    <source>
        <dbReference type="Proteomes" id="UP000009235"/>
    </source>
</evidence>
<dbReference type="Proteomes" id="UP000009235">
    <property type="component" value="Chromosome"/>
</dbReference>
<dbReference type="HOGENOM" id="CLU_2731105_0_0_11"/>
<name>F6EQE8_HOYSD</name>
<evidence type="ECO:0000313" key="1">
    <source>
        <dbReference type="EMBL" id="AEF40633.1"/>
    </source>
</evidence>
<sequence length="71" mass="7734">MPSVRVIDTTGDQLLAVSQLKMRAGGLLPTGFFTKEGVAVIRGILRRELIVKGLIRHPLTVLRLIALVSVE</sequence>
<dbReference type="AlphaFoldDB" id="F6EQE8"/>
<gene>
    <name evidence="1" type="ordered locus">AS9A_2184</name>
</gene>
<reference evidence="1 2" key="1">
    <citation type="journal article" date="2011" name="J. Bacteriol.">
        <title>Complete genome sequence of Amycolicicoccus subflavus DQS3-9A1T, an actinomycete isolated from crude oil-polluted soil.</title>
        <authorList>
            <person name="Cai M."/>
            <person name="Chen W.M."/>
            <person name="Nie Y."/>
            <person name="Chi C.Q."/>
            <person name="Wang Y.N."/>
            <person name="Tang Y.Q."/>
            <person name="Li G.Y."/>
            <person name="Wu X.L."/>
        </authorList>
    </citation>
    <scope>NUCLEOTIDE SEQUENCE [LARGE SCALE GENOMIC DNA]</scope>
    <source>
        <strain evidence="2">DSM 45089 / DQS3-9A1</strain>
    </source>
</reference>
<dbReference type="KEGG" id="asd:AS9A_2184"/>
<protein>
    <submittedName>
        <fullName evidence="1">Uncharacterized protein</fullName>
    </submittedName>
</protein>
<keyword evidence="2" id="KW-1185">Reference proteome</keyword>